<feature type="non-terminal residue" evidence="2">
    <location>
        <position position="1"/>
    </location>
</feature>
<gene>
    <name evidence="2" type="primary">MSH6_2</name>
    <name evidence="2" type="ORF">FOZ63_006446</name>
</gene>
<dbReference type="GO" id="GO:0006298">
    <property type="term" value="P:mismatch repair"/>
    <property type="evidence" value="ECO:0007669"/>
    <property type="project" value="InterPro"/>
</dbReference>
<dbReference type="GO" id="GO:0005524">
    <property type="term" value="F:ATP binding"/>
    <property type="evidence" value="ECO:0007669"/>
    <property type="project" value="InterPro"/>
</dbReference>
<protein>
    <submittedName>
        <fullName evidence="2">DNA mismatch repair protein msh6</fullName>
    </submittedName>
</protein>
<dbReference type="PANTHER" id="PTHR11361">
    <property type="entry name" value="DNA MISMATCH REPAIR PROTEIN MUTS FAMILY MEMBER"/>
    <property type="match status" value="1"/>
</dbReference>
<sequence length="296" mass="33091">YHQACLVNPTTREVTFLYKFTKGRCPQSHAMHVAKIAGLPEVIVEEARQMSAVFHSAVKSSAVPSDDEALGNFYDSVKHMKPRPEAQFGHFSTIFVEHLKKTEIISARRVVATLIHIYTDGSRGVQLHTAHWRLPSLSSTTKCELYAVEKAARWVVVRLHWVLGHSGVEGNEGNEVASQLAAQGGSLSEPSGEARTLTRYLKERMRIATRFRWSVERSRLALTAIKDVFFCASRTPLWIHREVTRAASAVVFGSGVVQLGQCQFGQWSIRTLPNWDRGKSDTRVKVVPGRTPQSTI</sequence>
<evidence type="ECO:0000313" key="3">
    <source>
        <dbReference type="Proteomes" id="UP000553632"/>
    </source>
</evidence>
<keyword evidence="3" id="KW-1185">Reference proteome</keyword>
<name>A0A7J6UL91_PEROL</name>
<dbReference type="GO" id="GO:0030983">
    <property type="term" value="F:mismatched DNA binding"/>
    <property type="evidence" value="ECO:0007669"/>
    <property type="project" value="InterPro"/>
</dbReference>
<dbReference type="InterPro" id="IPR012337">
    <property type="entry name" value="RNaseH-like_sf"/>
</dbReference>
<dbReference type="InterPro" id="IPR027417">
    <property type="entry name" value="P-loop_NTPase"/>
</dbReference>
<dbReference type="GO" id="GO:0140664">
    <property type="term" value="F:ATP-dependent DNA damage sensor activity"/>
    <property type="evidence" value="ECO:0007669"/>
    <property type="project" value="InterPro"/>
</dbReference>
<accession>A0A7J6UL91</accession>
<evidence type="ECO:0000313" key="2">
    <source>
        <dbReference type="EMBL" id="KAF4757788.1"/>
    </source>
</evidence>
<comment type="similarity">
    <text evidence="1">Belongs to the DNA mismatch repair MutS family.</text>
</comment>
<comment type="caution">
    <text evidence="2">The sequence shown here is derived from an EMBL/GenBank/DDBJ whole genome shotgun (WGS) entry which is preliminary data.</text>
</comment>
<evidence type="ECO:0000256" key="1">
    <source>
        <dbReference type="ARBA" id="ARBA00006271"/>
    </source>
</evidence>
<dbReference type="EMBL" id="JABANO010002236">
    <property type="protein sequence ID" value="KAF4757788.1"/>
    <property type="molecule type" value="Genomic_DNA"/>
</dbReference>
<dbReference type="SUPFAM" id="SSF53098">
    <property type="entry name" value="Ribonuclease H-like"/>
    <property type="match status" value="1"/>
</dbReference>
<dbReference type="InterPro" id="IPR045076">
    <property type="entry name" value="MutS"/>
</dbReference>
<proteinExistence type="inferred from homology"/>
<dbReference type="PANTHER" id="PTHR11361:SF148">
    <property type="entry name" value="DNA MISMATCH REPAIR PROTEIN MSH6"/>
    <property type="match status" value="1"/>
</dbReference>
<dbReference type="AlphaFoldDB" id="A0A7J6UL91"/>
<reference evidence="2 3" key="1">
    <citation type="submission" date="2020-04" db="EMBL/GenBank/DDBJ databases">
        <title>Perkinsus olseni comparative genomics.</title>
        <authorList>
            <person name="Bogema D.R."/>
        </authorList>
    </citation>
    <scope>NUCLEOTIDE SEQUENCE [LARGE SCALE GENOMIC DNA]</scope>
    <source>
        <strain evidence="2 3">ATCC PRA-207</strain>
    </source>
</reference>
<dbReference type="Proteomes" id="UP000553632">
    <property type="component" value="Unassembled WGS sequence"/>
</dbReference>
<dbReference type="Gene3D" id="3.40.50.300">
    <property type="entry name" value="P-loop containing nucleotide triphosphate hydrolases"/>
    <property type="match status" value="1"/>
</dbReference>
<dbReference type="GO" id="GO:0032301">
    <property type="term" value="C:MutSalpha complex"/>
    <property type="evidence" value="ECO:0007669"/>
    <property type="project" value="TreeGrafter"/>
</dbReference>
<organism evidence="2 3">
    <name type="scientific">Perkinsus olseni</name>
    <name type="common">Perkinsus atlanticus</name>
    <dbReference type="NCBI Taxonomy" id="32597"/>
    <lineage>
        <taxon>Eukaryota</taxon>
        <taxon>Sar</taxon>
        <taxon>Alveolata</taxon>
        <taxon>Perkinsozoa</taxon>
        <taxon>Perkinsea</taxon>
        <taxon>Perkinsida</taxon>
        <taxon>Perkinsidae</taxon>
        <taxon>Perkinsus</taxon>
    </lineage>
</organism>